<dbReference type="VEuPathDB" id="FungiDB:AeMF1_016793"/>
<keyword evidence="5" id="KW-1185">Reference proteome</keyword>
<evidence type="ECO:0000313" key="4">
    <source>
        <dbReference type="EMBL" id="KAF0738814.1"/>
    </source>
</evidence>
<accession>A0A6G0XF08</accession>
<dbReference type="GO" id="GO:0005634">
    <property type="term" value="C:nucleus"/>
    <property type="evidence" value="ECO:0007669"/>
    <property type="project" value="UniProtKB-SubCell"/>
</dbReference>
<sequence>MVVDVDASRFALRPLSHHLTAQVMMGMHKSSTHQTTESKHTSTYDVTQDQRAQYVRRLFQEVVKVHTMLRAPFNKTSVLETCKTYEHDLWNGCATPEEYVRLMRAQVQSIAKKGRCMLQQSREFEVAPSSQSSSPANAYERHVPSASPEVSMKQLQQAHIRRALSSSWLKTQRKASRFRWESPMDAQEEAYVHADQRAAESDILQSIRNLYYNQLCSYEEQLCLSLAAEHRDWVAFDLSVVQGLLATLDPHCEAPQYHHNIQTLHSQIEKVLKEKALFDYMWEMERSKLAFSGGTHTPI</sequence>
<proteinExistence type="predicted"/>
<dbReference type="AlphaFoldDB" id="A0A6G0XF08"/>
<evidence type="ECO:0000256" key="1">
    <source>
        <dbReference type="ARBA" id="ARBA00004123"/>
    </source>
</evidence>
<gene>
    <name evidence="4" type="ORF">Ae201684_005425</name>
</gene>
<comment type="caution">
    <text evidence="4">The sequence shown here is derived from an EMBL/GenBank/DDBJ whole genome shotgun (WGS) entry which is preliminary data.</text>
</comment>
<evidence type="ECO:0000313" key="5">
    <source>
        <dbReference type="Proteomes" id="UP000481153"/>
    </source>
</evidence>
<protein>
    <recommendedName>
        <fullName evidence="3">Mediator complex subunit 15 KIX domain-containing protein</fullName>
    </recommendedName>
</protein>
<comment type="subcellular location">
    <subcellularLocation>
        <location evidence="1">Nucleus</location>
    </subcellularLocation>
</comment>
<organism evidence="4 5">
    <name type="scientific">Aphanomyces euteiches</name>
    <dbReference type="NCBI Taxonomy" id="100861"/>
    <lineage>
        <taxon>Eukaryota</taxon>
        <taxon>Sar</taxon>
        <taxon>Stramenopiles</taxon>
        <taxon>Oomycota</taxon>
        <taxon>Saprolegniomycetes</taxon>
        <taxon>Saprolegniales</taxon>
        <taxon>Verrucalvaceae</taxon>
        <taxon>Aphanomyces</taxon>
    </lineage>
</organism>
<keyword evidence="2" id="KW-0539">Nucleus</keyword>
<evidence type="ECO:0000259" key="3">
    <source>
        <dbReference type="Pfam" id="PF16987"/>
    </source>
</evidence>
<dbReference type="Proteomes" id="UP000481153">
    <property type="component" value="Unassembled WGS sequence"/>
</dbReference>
<dbReference type="InterPro" id="IPR036546">
    <property type="entry name" value="MED15_KIX"/>
</dbReference>
<reference evidence="4 5" key="1">
    <citation type="submission" date="2019-07" db="EMBL/GenBank/DDBJ databases">
        <title>Genomics analysis of Aphanomyces spp. identifies a new class of oomycete effector associated with host adaptation.</title>
        <authorList>
            <person name="Gaulin E."/>
        </authorList>
    </citation>
    <scope>NUCLEOTIDE SEQUENCE [LARGE SCALE GENOMIC DNA]</scope>
    <source>
        <strain evidence="4 5">ATCC 201684</strain>
    </source>
</reference>
<name>A0A6G0XF08_9STRA</name>
<dbReference type="EMBL" id="VJMJ01000070">
    <property type="protein sequence ID" value="KAF0738814.1"/>
    <property type="molecule type" value="Genomic_DNA"/>
</dbReference>
<feature type="domain" description="Mediator complex subunit 15 KIX" evidence="3">
    <location>
        <begin position="45"/>
        <end position="113"/>
    </location>
</feature>
<evidence type="ECO:0000256" key="2">
    <source>
        <dbReference type="ARBA" id="ARBA00023242"/>
    </source>
</evidence>
<dbReference type="Pfam" id="PF16987">
    <property type="entry name" value="KIX_2"/>
    <property type="match status" value="1"/>
</dbReference>